<feature type="signal peptide" evidence="2">
    <location>
        <begin position="1"/>
        <end position="20"/>
    </location>
</feature>
<protein>
    <submittedName>
        <fullName evidence="3">DUF680 domain-containing protein</fullName>
    </submittedName>
</protein>
<gene>
    <name evidence="3" type="ORF">D3242_19275</name>
</gene>
<evidence type="ECO:0000256" key="1">
    <source>
        <dbReference type="SAM" id="MobiDB-lite"/>
    </source>
</evidence>
<keyword evidence="4" id="KW-1185">Reference proteome</keyword>
<feature type="region of interest" description="Disordered" evidence="1">
    <location>
        <begin position="23"/>
        <end position="75"/>
    </location>
</feature>
<sequence>MTKIALTAAAILVATGAAFAGSDNYGSNNANQPAVSQSSSNIDTTHTGSIVKSLKAQGDANADVPAQSGQGIWGR</sequence>
<dbReference type="Proteomes" id="UP000275530">
    <property type="component" value="Unassembled WGS sequence"/>
</dbReference>
<proteinExistence type="predicted"/>
<dbReference type="EMBL" id="QZXA01000007">
    <property type="protein sequence ID" value="RJT32322.1"/>
    <property type="molecule type" value="Genomic_DNA"/>
</dbReference>
<dbReference type="RefSeq" id="WP_064984904.1">
    <property type="nucleotide sequence ID" value="NZ_CP033507.1"/>
</dbReference>
<feature type="compositionally biased region" description="Polar residues" evidence="1">
    <location>
        <begin position="24"/>
        <end position="50"/>
    </location>
</feature>
<dbReference type="InterPro" id="IPR007771">
    <property type="entry name" value="DUF680"/>
</dbReference>
<name>A0A6M7TKE7_9HYPH</name>
<evidence type="ECO:0000256" key="2">
    <source>
        <dbReference type="SAM" id="SignalP"/>
    </source>
</evidence>
<keyword evidence="2" id="KW-0732">Signal</keyword>
<reference evidence="3 4" key="1">
    <citation type="submission" date="2018-09" db="EMBL/GenBank/DDBJ databases">
        <title>Mesorhizobium carmichaelinearum sp. nov. isolated from Carmichaelinea spp. root nodules in New Zealand.</title>
        <authorList>
            <person name="De Meyer S.E."/>
        </authorList>
    </citation>
    <scope>NUCLEOTIDE SEQUENCE [LARGE SCALE GENOMIC DNA]</scope>
    <source>
        <strain evidence="3 4">LMG 28313</strain>
    </source>
</reference>
<dbReference type="AlphaFoldDB" id="A0A6M7TKE7"/>
<evidence type="ECO:0000313" key="3">
    <source>
        <dbReference type="EMBL" id="RJT32322.1"/>
    </source>
</evidence>
<accession>A0A6M7TKE7</accession>
<organism evidence="3 4">
    <name type="scientific">Mesorhizobium jarvisii</name>
    <dbReference type="NCBI Taxonomy" id="1777867"/>
    <lineage>
        <taxon>Bacteria</taxon>
        <taxon>Pseudomonadati</taxon>
        <taxon>Pseudomonadota</taxon>
        <taxon>Alphaproteobacteria</taxon>
        <taxon>Hyphomicrobiales</taxon>
        <taxon>Phyllobacteriaceae</taxon>
        <taxon>Mesorhizobium</taxon>
    </lineage>
</organism>
<feature type="chain" id="PRO_5043736375" evidence="2">
    <location>
        <begin position="21"/>
        <end position="75"/>
    </location>
</feature>
<evidence type="ECO:0000313" key="4">
    <source>
        <dbReference type="Proteomes" id="UP000275530"/>
    </source>
</evidence>
<comment type="caution">
    <text evidence="3">The sequence shown here is derived from an EMBL/GenBank/DDBJ whole genome shotgun (WGS) entry which is preliminary data.</text>
</comment>
<dbReference type="Pfam" id="PF05079">
    <property type="entry name" value="DUF680"/>
    <property type="match status" value="1"/>
</dbReference>